<dbReference type="InterPro" id="IPR000504">
    <property type="entry name" value="RRM_dom"/>
</dbReference>
<dbReference type="Pfam" id="PF00076">
    <property type="entry name" value="RRM_1"/>
    <property type="match status" value="1"/>
</dbReference>
<dbReference type="CDD" id="cd12336">
    <property type="entry name" value="RRM_RBM7_like"/>
    <property type="match status" value="1"/>
</dbReference>
<feature type="region of interest" description="Disordered" evidence="5">
    <location>
        <begin position="89"/>
        <end position="114"/>
    </location>
</feature>
<dbReference type="PANTHER" id="PTHR13798">
    <property type="entry name" value="RNA BINDING MOTIF RBM PROTEIN -RELATED"/>
    <property type="match status" value="1"/>
</dbReference>
<keyword evidence="3" id="KW-0539">Nucleus</keyword>
<dbReference type="Gene3D" id="3.30.70.330">
    <property type="match status" value="1"/>
</dbReference>
<evidence type="ECO:0000313" key="7">
    <source>
        <dbReference type="EMBL" id="CAK8685478.1"/>
    </source>
</evidence>
<dbReference type="InterPro" id="IPR052285">
    <property type="entry name" value="NEXT_complex_subunit"/>
</dbReference>
<dbReference type="PANTHER" id="PTHR13798:SF11">
    <property type="entry name" value="RNA-BINDING PROTEIN 7-RELATED"/>
    <property type="match status" value="1"/>
</dbReference>
<gene>
    <name evidence="7" type="ORF">CVLEPA_LOCUS16607</name>
</gene>
<reference evidence="7 8" key="1">
    <citation type="submission" date="2024-02" db="EMBL/GenBank/DDBJ databases">
        <authorList>
            <person name="Daric V."/>
            <person name="Darras S."/>
        </authorList>
    </citation>
    <scope>NUCLEOTIDE SEQUENCE [LARGE SCALE GENOMIC DNA]</scope>
</reference>
<feature type="compositionally biased region" description="Polar residues" evidence="5">
    <location>
        <begin position="89"/>
        <end position="107"/>
    </location>
</feature>
<name>A0ABP0G0W2_CLALP</name>
<evidence type="ECO:0000259" key="6">
    <source>
        <dbReference type="PROSITE" id="PS50102"/>
    </source>
</evidence>
<evidence type="ECO:0000256" key="3">
    <source>
        <dbReference type="ARBA" id="ARBA00023242"/>
    </source>
</evidence>
<feature type="compositionally biased region" description="Basic residues" evidence="5">
    <location>
        <begin position="191"/>
        <end position="200"/>
    </location>
</feature>
<keyword evidence="2 4" id="KW-0694">RNA-binding</keyword>
<dbReference type="InterPro" id="IPR012677">
    <property type="entry name" value="Nucleotide-bd_a/b_plait_sf"/>
</dbReference>
<evidence type="ECO:0000256" key="2">
    <source>
        <dbReference type="ARBA" id="ARBA00022884"/>
    </source>
</evidence>
<proteinExistence type="predicted"/>
<dbReference type="InterPro" id="IPR035979">
    <property type="entry name" value="RBD_domain_sf"/>
</dbReference>
<evidence type="ECO:0000256" key="4">
    <source>
        <dbReference type="PROSITE-ProRule" id="PRU00176"/>
    </source>
</evidence>
<sequence length="206" mass="23633">MNTTGEDTTVFVGNLNENVSEAILYELFLQAGPVKNVSIPKDRTSGRQRNYGFVTFKHEVSVPYSIKLMNGIKLFDTALRLNIKQCNKNSVDSQSDIPKNGSRNTNHQRLHTDNYVNGNQFPNPRMEMSSAPYHPFYPRHQAILNAGYAQNCSFSRNDWEQPASRRYGHHISGQRSVERKSKPMSLDSSRRTKKHLHATHVQRQPY</sequence>
<evidence type="ECO:0000256" key="5">
    <source>
        <dbReference type="SAM" id="MobiDB-lite"/>
    </source>
</evidence>
<organism evidence="7 8">
    <name type="scientific">Clavelina lepadiformis</name>
    <name type="common">Light-bulb sea squirt</name>
    <name type="synonym">Ascidia lepadiformis</name>
    <dbReference type="NCBI Taxonomy" id="159417"/>
    <lineage>
        <taxon>Eukaryota</taxon>
        <taxon>Metazoa</taxon>
        <taxon>Chordata</taxon>
        <taxon>Tunicata</taxon>
        <taxon>Ascidiacea</taxon>
        <taxon>Aplousobranchia</taxon>
        <taxon>Clavelinidae</taxon>
        <taxon>Clavelina</taxon>
    </lineage>
</organism>
<dbReference type="PROSITE" id="PS50102">
    <property type="entry name" value="RRM"/>
    <property type="match status" value="1"/>
</dbReference>
<dbReference type="SMART" id="SM00360">
    <property type="entry name" value="RRM"/>
    <property type="match status" value="1"/>
</dbReference>
<comment type="caution">
    <text evidence="7">The sequence shown here is derived from an EMBL/GenBank/DDBJ whole genome shotgun (WGS) entry which is preliminary data.</text>
</comment>
<evidence type="ECO:0000313" key="8">
    <source>
        <dbReference type="Proteomes" id="UP001642483"/>
    </source>
</evidence>
<comment type="subcellular location">
    <subcellularLocation>
        <location evidence="1">Nucleus</location>
        <location evidence="1">Nucleoplasm</location>
    </subcellularLocation>
</comment>
<feature type="region of interest" description="Disordered" evidence="5">
    <location>
        <begin position="165"/>
        <end position="206"/>
    </location>
</feature>
<keyword evidence="8" id="KW-1185">Reference proteome</keyword>
<feature type="domain" description="RRM" evidence="6">
    <location>
        <begin position="8"/>
        <end position="86"/>
    </location>
</feature>
<dbReference type="EMBL" id="CAWYQH010000100">
    <property type="protein sequence ID" value="CAK8685478.1"/>
    <property type="molecule type" value="Genomic_DNA"/>
</dbReference>
<accession>A0ABP0G0W2</accession>
<dbReference type="Proteomes" id="UP001642483">
    <property type="component" value="Unassembled WGS sequence"/>
</dbReference>
<dbReference type="SUPFAM" id="SSF54928">
    <property type="entry name" value="RNA-binding domain, RBD"/>
    <property type="match status" value="1"/>
</dbReference>
<protein>
    <recommendedName>
        <fullName evidence="6">RRM domain-containing protein</fullName>
    </recommendedName>
</protein>
<evidence type="ECO:0000256" key="1">
    <source>
        <dbReference type="ARBA" id="ARBA00004642"/>
    </source>
</evidence>